<accession>A0A8J6BPI4</accession>
<proteinExistence type="predicted"/>
<feature type="compositionally biased region" description="Basic and acidic residues" evidence="1">
    <location>
        <begin position="44"/>
        <end position="55"/>
    </location>
</feature>
<evidence type="ECO:0000313" key="2">
    <source>
        <dbReference type="EMBL" id="KAG8089396.1"/>
    </source>
</evidence>
<evidence type="ECO:0000313" key="3">
    <source>
        <dbReference type="Proteomes" id="UP000729402"/>
    </source>
</evidence>
<dbReference type="EMBL" id="JAAALK010000081">
    <property type="protein sequence ID" value="KAG8089396.1"/>
    <property type="molecule type" value="Genomic_DNA"/>
</dbReference>
<evidence type="ECO:0000256" key="1">
    <source>
        <dbReference type="SAM" id="MobiDB-lite"/>
    </source>
</evidence>
<feature type="region of interest" description="Disordered" evidence="1">
    <location>
        <begin position="22"/>
        <end position="65"/>
    </location>
</feature>
<reference evidence="2" key="1">
    <citation type="journal article" date="2021" name="bioRxiv">
        <title>Whole Genome Assembly and Annotation of Northern Wild Rice, Zizania palustris L., Supports a Whole Genome Duplication in the Zizania Genus.</title>
        <authorList>
            <person name="Haas M."/>
            <person name="Kono T."/>
            <person name="Macchietto M."/>
            <person name="Millas R."/>
            <person name="McGilp L."/>
            <person name="Shao M."/>
            <person name="Duquette J."/>
            <person name="Hirsch C.N."/>
            <person name="Kimball J."/>
        </authorList>
    </citation>
    <scope>NUCLEOTIDE SEQUENCE</scope>
    <source>
        <tissue evidence="2">Fresh leaf tissue</tissue>
    </source>
</reference>
<dbReference type="AlphaFoldDB" id="A0A8J6BPI4"/>
<sequence>MKMELIGRWTLSETLWRLQPAAHGLPRQAQGHHPRGQRAPSRRPLGEKLRHEQAADRWLPNPGRKDATAMVAAPRWPPAARGARRCATGGAAAAIRLLCSTSVERIRQNKMTNHREEKTKDNLCINA</sequence>
<comment type="caution">
    <text evidence="2">The sequence shown here is derived from an EMBL/GenBank/DDBJ whole genome shotgun (WGS) entry which is preliminary data.</text>
</comment>
<organism evidence="2 3">
    <name type="scientific">Zizania palustris</name>
    <name type="common">Northern wild rice</name>
    <dbReference type="NCBI Taxonomy" id="103762"/>
    <lineage>
        <taxon>Eukaryota</taxon>
        <taxon>Viridiplantae</taxon>
        <taxon>Streptophyta</taxon>
        <taxon>Embryophyta</taxon>
        <taxon>Tracheophyta</taxon>
        <taxon>Spermatophyta</taxon>
        <taxon>Magnoliopsida</taxon>
        <taxon>Liliopsida</taxon>
        <taxon>Poales</taxon>
        <taxon>Poaceae</taxon>
        <taxon>BOP clade</taxon>
        <taxon>Oryzoideae</taxon>
        <taxon>Oryzeae</taxon>
        <taxon>Zizaniinae</taxon>
        <taxon>Zizania</taxon>
    </lineage>
</organism>
<dbReference type="Proteomes" id="UP000729402">
    <property type="component" value="Unassembled WGS sequence"/>
</dbReference>
<gene>
    <name evidence="2" type="ORF">GUJ93_ZPchr0011g28631</name>
</gene>
<reference evidence="2" key="2">
    <citation type="submission" date="2021-02" db="EMBL/GenBank/DDBJ databases">
        <authorList>
            <person name="Kimball J.A."/>
            <person name="Haas M.W."/>
            <person name="Macchietto M."/>
            <person name="Kono T."/>
            <person name="Duquette J."/>
            <person name="Shao M."/>
        </authorList>
    </citation>
    <scope>NUCLEOTIDE SEQUENCE</scope>
    <source>
        <tissue evidence="2">Fresh leaf tissue</tissue>
    </source>
</reference>
<name>A0A8J6BPI4_ZIZPA</name>
<keyword evidence="3" id="KW-1185">Reference proteome</keyword>
<protein>
    <submittedName>
        <fullName evidence="2">Uncharacterized protein</fullName>
    </submittedName>
</protein>